<evidence type="ECO:0000256" key="11">
    <source>
        <dbReference type="RuleBase" id="RU004178"/>
    </source>
</evidence>
<dbReference type="PROSITE" id="PS00975">
    <property type="entry name" value="NMT_1"/>
    <property type="match status" value="1"/>
</dbReference>
<dbReference type="PANTHER" id="PTHR11377">
    <property type="entry name" value="N-MYRISTOYL TRANSFERASE"/>
    <property type="match status" value="1"/>
</dbReference>
<evidence type="ECO:0000256" key="5">
    <source>
        <dbReference type="ARBA" id="ARBA00022553"/>
    </source>
</evidence>
<feature type="domain" description="Glycylpeptide N-tetradecanoyltransferase N-terminal" evidence="13">
    <location>
        <begin position="131"/>
        <end position="284"/>
    </location>
</feature>
<organism evidence="15 16">
    <name type="scientific">Gasterosteus aculeatus aculeatus</name>
    <name type="common">three-spined stickleback</name>
    <dbReference type="NCBI Taxonomy" id="481459"/>
    <lineage>
        <taxon>Eukaryota</taxon>
        <taxon>Metazoa</taxon>
        <taxon>Chordata</taxon>
        <taxon>Craniata</taxon>
        <taxon>Vertebrata</taxon>
        <taxon>Euteleostomi</taxon>
        <taxon>Actinopterygii</taxon>
        <taxon>Neopterygii</taxon>
        <taxon>Teleostei</taxon>
        <taxon>Neoteleostei</taxon>
        <taxon>Acanthomorphata</taxon>
        <taxon>Eupercaria</taxon>
        <taxon>Perciformes</taxon>
        <taxon>Cottioidei</taxon>
        <taxon>Gasterosteales</taxon>
        <taxon>Gasterosteidae</taxon>
        <taxon>Gasterosteus</taxon>
    </lineage>
</organism>
<comment type="similarity">
    <text evidence="3 11">Belongs to the NMT family.</text>
</comment>
<dbReference type="InterPro" id="IPR022678">
    <property type="entry name" value="NMT_CS"/>
</dbReference>
<dbReference type="InterPro" id="IPR016181">
    <property type="entry name" value="Acyl_CoA_acyltransferase"/>
</dbReference>
<dbReference type="AlphaFoldDB" id="A0AAQ4Q0A8"/>
<dbReference type="InterPro" id="IPR000903">
    <property type="entry name" value="NMT"/>
</dbReference>
<dbReference type="PIRSF" id="PIRSF015892">
    <property type="entry name" value="N-myristl_transf"/>
    <property type="match status" value="1"/>
</dbReference>
<dbReference type="GO" id="GO:0016020">
    <property type="term" value="C:membrane"/>
    <property type="evidence" value="ECO:0007669"/>
    <property type="project" value="UniProtKB-SubCell"/>
</dbReference>
<dbReference type="GeneTree" id="ENSGT00390000017837"/>
<comment type="catalytic activity">
    <reaction evidence="9 10">
        <text>N-terminal glycyl-[protein] + tetradecanoyl-CoA = N-tetradecanoylglycyl-[protein] + CoA + H(+)</text>
        <dbReference type="Rhea" id="RHEA:15521"/>
        <dbReference type="Rhea" id="RHEA-COMP:12666"/>
        <dbReference type="Rhea" id="RHEA-COMP:12667"/>
        <dbReference type="ChEBI" id="CHEBI:15378"/>
        <dbReference type="ChEBI" id="CHEBI:57287"/>
        <dbReference type="ChEBI" id="CHEBI:57385"/>
        <dbReference type="ChEBI" id="CHEBI:64723"/>
        <dbReference type="ChEBI" id="CHEBI:133050"/>
        <dbReference type="EC" id="2.3.1.97"/>
    </reaction>
</comment>
<keyword evidence="6 10" id="KW-0808">Transferase</keyword>
<feature type="domain" description="Glycylpeptide N-tetradecanoyltransferase C-terminal" evidence="14">
    <location>
        <begin position="351"/>
        <end position="505"/>
    </location>
</feature>
<dbReference type="Pfam" id="PF01233">
    <property type="entry name" value="NMT"/>
    <property type="match status" value="1"/>
</dbReference>
<dbReference type="GO" id="GO:0005829">
    <property type="term" value="C:cytosol"/>
    <property type="evidence" value="ECO:0007669"/>
    <property type="project" value="UniProtKB-SubCell"/>
</dbReference>
<dbReference type="InterPro" id="IPR022676">
    <property type="entry name" value="NMT_N"/>
</dbReference>
<feature type="compositionally biased region" description="Basic and acidic residues" evidence="12">
    <location>
        <begin position="11"/>
        <end position="45"/>
    </location>
</feature>
<keyword evidence="5" id="KW-0597">Phosphoprotein</keyword>
<dbReference type="Gene3D" id="3.40.630.170">
    <property type="match status" value="1"/>
</dbReference>
<dbReference type="EC" id="2.3.1.97" evidence="10"/>
<evidence type="ECO:0000256" key="10">
    <source>
        <dbReference type="RuleBase" id="RU000586"/>
    </source>
</evidence>
<reference evidence="15 16" key="1">
    <citation type="journal article" date="2021" name="G3 (Bethesda)">
        <title>Improved contiguity of the threespine stickleback genome using long-read sequencing.</title>
        <authorList>
            <person name="Nath S."/>
            <person name="Shaw D.E."/>
            <person name="White M.A."/>
        </authorList>
    </citation>
    <scope>NUCLEOTIDE SEQUENCE [LARGE SCALE GENOMIC DNA]</scope>
    <source>
        <strain evidence="15 16">Lake Benthic</strain>
    </source>
</reference>
<evidence type="ECO:0000259" key="13">
    <source>
        <dbReference type="Pfam" id="PF01233"/>
    </source>
</evidence>
<dbReference type="InterPro" id="IPR022677">
    <property type="entry name" value="NMT_C"/>
</dbReference>
<feature type="compositionally biased region" description="Basic residues" evidence="12">
    <location>
        <begin position="46"/>
        <end position="58"/>
    </location>
</feature>
<comment type="function">
    <text evidence="10">Adds a myristoyl group to the N-terminal glycine residue of certain cellular proteins.</text>
</comment>
<protein>
    <recommendedName>
        <fullName evidence="10">Glycylpeptide N-tetradecanoyltransferase</fullName>
        <ecNumber evidence="10">2.3.1.97</ecNumber>
    </recommendedName>
</protein>
<evidence type="ECO:0000256" key="3">
    <source>
        <dbReference type="ARBA" id="ARBA00009469"/>
    </source>
</evidence>
<keyword evidence="8 10" id="KW-0012">Acyltransferase</keyword>
<dbReference type="GO" id="GO:0004379">
    <property type="term" value="F:glycylpeptide N-tetradecanoyltransferase activity"/>
    <property type="evidence" value="ECO:0007669"/>
    <property type="project" value="UniProtKB-EC"/>
</dbReference>
<dbReference type="Pfam" id="PF02799">
    <property type="entry name" value="NMT_C"/>
    <property type="match status" value="1"/>
</dbReference>
<keyword evidence="4" id="KW-0963">Cytoplasm</keyword>
<comment type="subcellular location">
    <subcellularLocation>
        <location evidence="2">Cytoplasm</location>
        <location evidence="2">Cytosol</location>
    </subcellularLocation>
    <subcellularLocation>
        <location evidence="1">Membrane</location>
        <topology evidence="1">Peripheral membrane protein</topology>
    </subcellularLocation>
</comment>
<feature type="region of interest" description="Disordered" evidence="12">
    <location>
        <begin position="1"/>
        <end position="72"/>
    </location>
</feature>
<reference evidence="15" key="3">
    <citation type="submission" date="2025-09" db="UniProtKB">
        <authorList>
            <consortium name="Ensembl"/>
        </authorList>
    </citation>
    <scope>IDENTIFICATION</scope>
</reference>
<keyword evidence="7" id="KW-0472">Membrane</keyword>
<name>A0AAQ4Q0A8_GASAC</name>
<evidence type="ECO:0000256" key="2">
    <source>
        <dbReference type="ARBA" id="ARBA00004514"/>
    </source>
</evidence>
<evidence type="ECO:0000259" key="14">
    <source>
        <dbReference type="Pfam" id="PF02799"/>
    </source>
</evidence>
<dbReference type="PANTHER" id="PTHR11377:SF7">
    <property type="entry name" value="GLYCYLPEPTIDE N-TETRADECANOYLTRANSFERASE 1"/>
    <property type="match status" value="1"/>
</dbReference>
<dbReference type="PROSITE" id="PS00976">
    <property type="entry name" value="NMT_2"/>
    <property type="match status" value="1"/>
</dbReference>
<evidence type="ECO:0000256" key="4">
    <source>
        <dbReference type="ARBA" id="ARBA00022490"/>
    </source>
</evidence>
<evidence type="ECO:0000256" key="1">
    <source>
        <dbReference type="ARBA" id="ARBA00004170"/>
    </source>
</evidence>
<sequence length="515" mass="58795">MADENETAPMPEKEDVEDHGHCSDCENEEHHSDDGDRGLGDDTGAKKKKKKQKKKKKSGAPEAAQDPLAKVNSLPADKLQEIQKAIELFSVGQGPAKTMEEATRRSYQFWDTQPVPKLGETVTSHGSIEPDKDHIREEPYSLPLGFSWDTLDLGNAAVLKELYTLLNENYVEDDDNMFRFDYSPEFLLWALRPPGWLPQWHCGVRVNSNQKLVGFISAIPASICIYDIEKKMVEINFLCVHKKLRSKRVAPVLIREITRRVNLQGIFQAVYTAGVVLPKPVGTCRYWHRSLNPRKLIEVKFSHLSRNMTMQRTMKLYRLPDVSENAPVQQTLIGPQARRAFILLLAFPPVQTPKTSGLRTMTKKDVPLVHRLLREYLSQFNLVPAMNQEEVEHWLLPRENIIDTYLVENDGKVTDFLSFYTLPSTIMNHPVHRSLKAAYSFYNVHTTTPFLDLMSDALILAKSKGFDVFNALDLMENKTFLEKLKFGIGDGNLQYYLYNWKCPSMGSEKVGLVLQ</sequence>
<evidence type="ECO:0000256" key="8">
    <source>
        <dbReference type="ARBA" id="ARBA00023315"/>
    </source>
</evidence>
<dbReference type="Proteomes" id="UP000007635">
    <property type="component" value="Chromosome XI"/>
</dbReference>
<reference evidence="15" key="2">
    <citation type="submission" date="2025-08" db="UniProtKB">
        <authorList>
            <consortium name="Ensembl"/>
        </authorList>
    </citation>
    <scope>IDENTIFICATION</scope>
</reference>
<evidence type="ECO:0000313" key="16">
    <source>
        <dbReference type="Proteomes" id="UP000007635"/>
    </source>
</evidence>
<dbReference type="SUPFAM" id="SSF55729">
    <property type="entry name" value="Acyl-CoA N-acyltransferases (Nat)"/>
    <property type="match status" value="3"/>
</dbReference>
<evidence type="ECO:0000256" key="12">
    <source>
        <dbReference type="SAM" id="MobiDB-lite"/>
    </source>
</evidence>
<proteinExistence type="inferred from homology"/>
<dbReference type="Ensembl" id="ENSGACT00000056056.1">
    <property type="protein sequence ID" value="ENSGACP00000044217.1"/>
    <property type="gene ID" value="ENSGACG00000009436.2"/>
</dbReference>
<keyword evidence="16" id="KW-1185">Reference proteome</keyword>
<evidence type="ECO:0000256" key="9">
    <source>
        <dbReference type="ARBA" id="ARBA00048276"/>
    </source>
</evidence>
<evidence type="ECO:0000313" key="15">
    <source>
        <dbReference type="Ensembl" id="ENSGACP00000044217.1"/>
    </source>
</evidence>
<evidence type="ECO:0000256" key="7">
    <source>
        <dbReference type="ARBA" id="ARBA00023136"/>
    </source>
</evidence>
<evidence type="ECO:0000256" key="6">
    <source>
        <dbReference type="ARBA" id="ARBA00022679"/>
    </source>
</evidence>
<accession>A0AAQ4Q0A8</accession>